<dbReference type="RefSeq" id="XP_044555646.1">
    <property type="nucleotide sequence ID" value="XM_044697234.1"/>
</dbReference>
<proteinExistence type="predicted"/>
<feature type="compositionally biased region" description="Low complexity" evidence="1">
    <location>
        <begin position="126"/>
        <end position="140"/>
    </location>
</feature>
<gene>
    <name evidence="2" type="ORF">C9374_007283</name>
</gene>
<name>A0AA88H792_NAELO</name>
<dbReference type="GeneID" id="68099737"/>
<evidence type="ECO:0000313" key="3">
    <source>
        <dbReference type="Proteomes" id="UP000816034"/>
    </source>
</evidence>
<protein>
    <submittedName>
        <fullName evidence="2">Uncharacterized protein</fullName>
    </submittedName>
</protein>
<dbReference type="Proteomes" id="UP000816034">
    <property type="component" value="Unassembled WGS sequence"/>
</dbReference>
<organism evidence="2 3">
    <name type="scientific">Naegleria lovaniensis</name>
    <name type="common">Amoeba</name>
    <dbReference type="NCBI Taxonomy" id="51637"/>
    <lineage>
        <taxon>Eukaryota</taxon>
        <taxon>Discoba</taxon>
        <taxon>Heterolobosea</taxon>
        <taxon>Tetramitia</taxon>
        <taxon>Eutetramitia</taxon>
        <taxon>Vahlkampfiidae</taxon>
        <taxon>Naegleria</taxon>
    </lineage>
</organism>
<dbReference type="AlphaFoldDB" id="A0AA88H792"/>
<accession>A0AA88H792</accession>
<evidence type="ECO:0000313" key="2">
    <source>
        <dbReference type="EMBL" id="KAG2393752.1"/>
    </source>
</evidence>
<keyword evidence="3" id="KW-1185">Reference proteome</keyword>
<comment type="caution">
    <text evidence="2">The sequence shown here is derived from an EMBL/GenBank/DDBJ whole genome shotgun (WGS) entry which is preliminary data.</text>
</comment>
<dbReference type="EMBL" id="PYSW02000002">
    <property type="protein sequence ID" value="KAG2393752.1"/>
    <property type="molecule type" value="Genomic_DNA"/>
</dbReference>
<feature type="compositionally biased region" description="Basic and acidic residues" evidence="1">
    <location>
        <begin position="87"/>
        <end position="125"/>
    </location>
</feature>
<reference evidence="2 3" key="1">
    <citation type="journal article" date="2018" name="BMC Genomics">
        <title>The genome of Naegleria lovaniensis, the basis for a comparative approach to unravel pathogenicity factors of the human pathogenic amoeba N. fowleri.</title>
        <authorList>
            <person name="Liechti N."/>
            <person name="Schurch N."/>
            <person name="Bruggmann R."/>
            <person name="Wittwer M."/>
        </authorList>
    </citation>
    <scope>NUCLEOTIDE SEQUENCE [LARGE SCALE GENOMIC DNA]</scope>
    <source>
        <strain evidence="2 3">ATCC 30569</strain>
    </source>
</reference>
<sequence length="281" mass="33486">MTPPPFHETDLKLQHEYDELQQQKANLERNIKQLGDEKSELMETLESHTETLQMLQERLQNAHSDIEELCVELERAMMERELARRMAEEEEERKRLEEEDRKYMEERERKKQQELQVHAELERKYSNISNTSTTTTQSTNKSIDPLWADRFSTDNSLQREYDSLLMKRDAILQDQGKLMEENEGLKQKLISQHEVLKMMRTRIITARKDVDELCEEIDMVRWQKANISKKEANSQKEEANSHNDDSTLSIEYIMSHEDDFSNPQQVIKILKDHIRKLTSHK</sequence>
<evidence type="ECO:0000256" key="1">
    <source>
        <dbReference type="SAM" id="MobiDB-lite"/>
    </source>
</evidence>
<feature type="region of interest" description="Disordered" evidence="1">
    <location>
        <begin position="87"/>
        <end position="140"/>
    </location>
</feature>